<keyword evidence="1" id="KW-0175">Coiled coil</keyword>
<keyword evidence="2" id="KW-1133">Transmembrane helix</keyword>
<organism evidence="3 4">
    <name type="scientific">Candidatus Roizmanbacteria bacterium GW2011_GWA2_35_19</name>
    <dbReference type="NCBI Taxonomy" id="1618478"/>
    <lineage>
        <taxon>Bacteria</taxon>
        <taxon>Candidatus Roizmaniibacteriota</taxon>
    </lineage>
</organism>
<sequence length="286" mass="33469">MENKKKNSYRTFIFYIVFPLLVTLISYSFISGSFNFFNILSYIQTSLKDLIFPAFVAILASYGSYLATYNSNKKSLSQEKQLHKFYFVDKLLTQINKFVVITEILREDNTTLKYFSFTNIYLAREIADKLKEYESEVYILTNLELRGKIIDSVESVKKLVDEMNFLEKIVIDDRSKFEQQIKDTTEEINKLDLKNLELDILLQSSKKSKNGILENKKKITDNIKTTFINGLNEKNKKLDQTVKDIERRRMIITTQLIDVKRELKDLAKILDKTKIELSSIIPSEVL</sequence>
<gene>
    <name evidence="3" type="ORF">UR68_C0024G0002</name>
</gene>
<feature type="transmembrane region" description="Helical" evidence="2">
    <location>
        <begin position="12"/>
        <end position="30"/>
    </location>
</feature>
<feature type="transmembrane region" description="Helical" evidence="2">
    <location>
        <begin position="50"/>
        <end position="68"/>
    </location>
</feature>
<dbReference type="AlphaFoldDB" id="A0A0G0BR11"/>
<dbReference type="EMBL" id="LBQC01000024">
    <property type="protein sequence ID" value="KKP71914.1"/>
    <property type="molecule type" value="Genomic_DNA"/>
</dbReference>
<proteinExistence type="predicted"/>
<dbReference type="PATRIC" id="fig|1618478.3.peg.819"/>
<keyword evidence="2" id="KW-0812">Transmembrane</keyword>
<dbReference type="Proteomes" id="UP000034457">
    <property type="component" value="Unassembled WGS sequence"/>
</dbReference>
<evidence type="ECO:0000256" key="1">
    <source>
        <dbReference type="SAM" id="Coils"/>
    </source>
</evidence>
<evidence type="ECO:0000313" key="4">
    <source>
        <dbReference type="Proteomes" id="UP000034457"/>
    </source>
</evidence>
<reference evidence="3 4" key="1">
    <citation type="journal article" date="2015" name="Nature">
        <title>rRNA introns, odd ribosomes, and small enigmatic genomes across a large radiation of phyla.</title>
        <authorList>
            <person name="Brown C.T."/>
            <person name="Hug L.A."/>
            <person name="Thomas B.C."/>
            <person name="Sharon I."/>
            <person name="Castelle C.J."/>
            <person name="Singh A."/>
            <person name="Wilkins M.J."/>
            <person name="Williams K.H."/>
            <person name="Banfield J.F."/>
        </authorList>
    </citation>
    <scope>NUCLEOTIDE SEQUENCE [LARGE SCALE GENOMIC DNA]</scope>
</reference>
<name>A0A0G0BR11_9BACT</name>
<comment type="caution">
    <text evidence="3">The sequence shown here is derived from an EMBL/GenBank/DDBJ whole genome shotgun (WGS) entry which is preliminary data.</text>
</comment>
<keyword evidence="2" id="KW-0472">Membrane</keyword>
<accession>A0A0G0BR11</accession>
<evidence type="ECO:0000313" key="3">
    <source>
        <dbReference type="EMBL" id="KKP71914.1"/>
    </source>
</evidence>
<feature type="coiled-coil region" evidence="1">
    <location>
        <begin position="228"/>
        <end position="276"/>
    </location>
</feature>
<protein>
    <submittedName>
        <fullName evidence="3">Uncharacterized protein</fullName>
    </submittedName>
</protein>
<evidence type="ECO:0000256" key="2">
    <source>
        <dbReference type="SAM" id="Phobius"/>
    </source>
</evidence>